<keyword evidence="4 8" id="KW-0378">Hydrolase</keyword>
<keyword evidence="3" id="KW-0479">Metal-binding</keyword>
<feature type="domain" description="Peptidase M48" evidence="7">
    <location>
        <begin position="91"/>
        <end position="254"/>
    </location>
</feature>
<dbReference type="Gene3D" id="3.30.2010.10">
    <property type="entry name" value="Metalloproteases ('zincins'), catalytic domain"/>
    <property type="match status" value="1"/>
</dbReference>
<reference evidence="8" key="1">
    <citation type="submission" date="2019-08" db="EMBL/GenBank/DDBJ databases">
        <authorList>
            <person name="Kucharzyk K."/>
            <person name="Murdoch R.W."/>
            <person name="Higgins S."/>
            <person name="Loffler F."/>
        </authorList>
    </citation>
    <scope>NUCLEOTIDE SEQUENCE</scope>
</reference>
<dbReference type="InterPro" id="IPR051156">
    <property type="entry name" value="Mito/Outer_Membr_Metalloprot"/>
</dbReference>
<dbReference type="PANTHER" id="PTHR22726">
    <property type="entry name" value="METALLOENDOPEPTIDASE OMA1"/>
    <property type="match status" value="1"/>
</dbReference>
<evidence type="ECO:0000256" key="5">
    <source>
        <dbReference type="ARBA" id="ARBA00022833"/>
    </source>
</evidence>
<keyword evidence="2 8" id="KW-0645">Protease</keyword>
<evidence type="ECO:0000256" key="1">
    <source>
        <dbReference type="ARBA" id="ARBA00001947"/>
    </source>
</evidence>
<evidence type="ECO:0000256" key="2">
    <source>
        <dbReference type="ARBA" id="ARBA00022670"/>
    </source>
</evidence>
<dbReference type="AlphaFoldDB" id="A0A644X038"/>
<evidence type="ECO:0000256" key="3">
    <source>
        <dbReference type="ARBA" id="ARBA00022723"/>
    </source>
</evidence>
<organism evidence="8">
    <name type="scientific">bioreactor metagenome</name>
    <dbReference type="NCBI Taxonomy" id="1076179"/>
    <lineage>
        <taxon>unclassified sequences</taxon>
        <taxon>metagenomes</taxon>
        <taxon>ecological metagenomes</taxon>
    </lineage>
</organism>
<dbReference type="GO" id="GO:0051603">
    <property type="term" value="P:proteolysis involved in protein catabolic process"/>
    <property type="evidence" value="ECO:0007669"/>
    <property type="project" value="TreeGrafter"/>
</dbReference>
<protein>
    <submittedName>
        <fullName evidence="8">Beta-barrel assembly-enhancing protease</fullName>
        <ecNumber evidence="8">3.4.-.-</ecNumber>
    </submittedName>
</protein>
<evidence type="ECO:0000313" key="8">
    <source>
        <dbReference type="EMBL" id="MPM09449.1"/>
    </source>
</evidence>
<keyword evidence="6" id="KW-0482">Metalloprotease</keyword>
<gene>
    <name evidence="8" type="primary">bepA_37</name>
    <name evidence="8" type="ORF">SDC9_55766</name>
</gene>
<dbReference type="PANTHER" id="PTHR22726:SF1">
    <property type="entry name" value="METALLOENDOPEPTIDASE OMA1, MITOCHONDRIAL"/>
    <property type="match status" value="1"/>
</dbReference>
<evidence type="ECO:0000256" key="6">
    <source>
        <dbReference type="ARBA" id="ARBA00023049"/>
    </source>
</evidence>
<comment type="caution">
    <text evidence="8">The sequence shown here is derived from an EMBL/GenBank/DDBJ whole genome shotgun (WGS) entry which is preliminary data.</text>
</comment>
<dbReference type="GO" id="GO:0016020">
    <property type="term" value="C:membrane"/>
    <property type="evidence" value="ECO:0007669"/>
    <property type="project" value="TreeGrafter"/>
</dbReference>
<dbReference type="EC" id="3.4.-.-" evidence="8"/>
<dbReference type="Pfam" id="PF01435">
    <property type="entry name" value="Peptidase_M48"/>
    <property type="match status" value="1"/>
</dbReference>
<evidence type="ECO:0000259" key="7">
    <source>
        <dbReference type="Pfam" id="PF01435"/>
    </source>
</evidence>
<dbReference type="GO" id="GO:0004222">
    <property type="term" value="F:metalloendopeptidase activity"/>
    <property type="evidence" value="ECO:0007669"/>
    <property type="project" value="InterPro"/>
</dbReference>
<comment type="cofactor">
    <cofactor evidence="1">
        <name>Zn(2+)</name>
        <dbReference type="ChEBI" id="CHEBI:29105"/>
    </cofactor>
</comment>
<dbReference type="EMBL" id="VSSQ01001570">
    <property type="protein sequence ID" value="MPM09449.1"/>
    <property type="molecule type" value="Genomic_DNA"/>
</dbReference>
<dbReference type="CDD" id="cd07331">
    <property type="entry name" value="M48C_Oma1_like"/>
    <property type="match status" value="1"/>
</dbReference>
<accession>A0A644X038</accession>
<dbReference type="InterPro" id="IPR001915">
    <property type="entry name" value="Peptidase_M48"/>
</dbReference>
<evidence type="ECO:0000256" key="4">
    <source>
        <dbReference type="ARBA" id="ARBA00022801"/>
    </source>
</evidence>
<proteinExistence type="predicted"/>
<name>A0A644X038_9ZZZZ</name>
<dbReference type="GO" id="GO:0046872">
    <property type="term" value="F:metal ion binding"/>
    <property type="evidence" value="ECO:0007669"/>
    <property type="project" value="UniProtKB-KW"/>
</dbReference>
<keyword evidence="5" id="KW-0862">Zinc</keyword>
<sequence>MVKKIGILIILAVLFADCSRVPVTRRKQFRMLPESMINSMSLTTYNQFIASSNVVQASDARTQQVTGVGKKLQNATIDYLKKHGYGKRIKQFSWAFSLVEDPTVNAFCLPGGKVVIYSGILPVTQTDAGLATVMSHEIAHAVARHGNERMSQQLVVVLGGVTLAVAMQNNPKETQDVFNSVYGIGGALGILAYSRKHEYEADKIGMVFMALAGYDPAESIAFWERMAASGAGANIPQFLSTHPSDENRIKAMKEFLPTAKTYYKPAQ</sequence>